<sequence length="1238" mass="147128">MQRLIIRLILTVSIPIIIGVAISMLIFYKNLMSALLLWESDSLQWIKQSYQQTLYNQLLSKLIIQEYSFNQIQLQLIVMNKLIDKFNNKKIQVNVNTQFTVCSYREIAFNQCISDVYQRFNQSCYFVDIYFVRTLFRFDLLSQHQQNYILMNNYLSFFSKSVHYQSQRQGLLKIMMFFNADTTSVFQRFPSELVNVTNTAYQDCYGDGYLEPYDPRCRPWYTYAKQNEGYFFYQPYNDAVQKNLVMTLSSQVKFGSNIQSVNSIAFDMTNLIEIFVSSQNQYSVLFHEFNNTIFHHPYHNDNSVISWQELEFKNITQNNLTEEDFEKLNQEKQDFSNQLQQTIQFIKSGNYSINQQKNLDQLYQYWSKFGIKKISLVFPLVSQIPKYKTQQPYSFSIILTAMVIEDQSNRLQLLNIININWIRVPLIVEFIVVSLAIILFLLNYGKFQIIQIQNPIEILIKFLKINLILQRQTKVLKYIKKSEKQSLTFNRYKKISQNINSKLKQEETTNKLLSPCSQDSFKLTSKYVHKTNQQNYLIQQEKITRNKLLSFPYSDKTDFSQKFDSIREKRKTRLSFLHNSKTIISTSRAFNQQDDEQQGNPDFFINRTSQNDDKSAHSLKNESQIQSVKLQKYDKQKKSKILDELEPLFLEMKIIKDTFQNLESLINYQIDAQSQNSEDIMNALFHFAKAKCTFQKLQNQNGVIHCYYNLGVIYLIKSDFQLASEYFLSAIQFNCMCLGIDYQQLEFFHDNEYKDQLVTFKKIVLCYSYSLKQHVLEQIYSQIKSNLFKSQNKFNNIFQNYQQEIQNEQVLKNTLKESIDNFRILENLVKIQNQNAPKLFELFINLEIIEILIHLDHINQKKEIQLYIQKSIVIINKLQFTFIKPKNFNSKIFDEDESVIFEEEDISFSLYNNFQNISQEIRFIIFEICKSKLIFLQGKLEFYKQNDYLAIQYLTQSLEEGQFFSPIQRQNVILYLSLLFQKLSIKQDLIDELALNSSTPINLILLIQLDSISQNTNLNQFFENIEISKFLRKKDGIQIIIFNKQLQTVIPLTEIESFHHLQLIVENFKYKSKVTIQKSKKTLQKLNWQQAIVKYASNIAKLNLLQISKLKQIIKELNNSKNDQKQKLSFEIFKKNMKMLESKKQVIILFSKEQDVKNNIKPKQFFNKKIQFHFQKIIIYHMLDLFIQKDNDQNQLDSEYFEYEPILSDKVLIQKLSQLRKDYLNSSKEFLTIINNAL</sequence>
<gene>
    <name evidence="3" type="ORF">TTHERM_00126870</name>
</gene>
<accession>I7M1B8</accession>
<dbReference type="GeneID" id="7842645"/>
<dbReference type="EMBL" id="GG662699">
    <property type="protein sequence ID" value="EAR96022.2"/>
    <property type="molecule type" value="Genomic_DNA"/>
</dbReference>
<organism evidence="3 4">
    <name type="scientific">Tetrahymena thermophila (strain SB210)</name>
    <dbReference type="NCBI Taxonomy" id="312017"/>
    <lineage>
        <taxon>Eukaryota</taxon>
        <taxon>Sar</taxon>
        <taxon>Alveolata</taxon>
        <taxon>Ciliophora</taxon>
        <taxon>Intramacronucleata</taxon>
        <taxon>Oligohymenophorea</taxon>
        <taxon>Hymenostomatida</taxon>
        <taxon>Tetrahymenina</taxon>
        <taxon>Tetrahymenidae</taxon>
        <taxon>Tetrahymena</taxon>
    </lineage>
</organism>
<name>I7M1B8_TETTS</name>
<reference evidence="4" key="1">
    <citation type="journal article" date="2006" name="PLoS Biol.">
        <title>Macronuclear genome sequence of the ciliate Tetrahymena thermophila, a model eukaryote.</title>
        <authorList>
            <person name="Eisen J.A."/>
            <person name="Coyne R.S."/>
            <person name="Wu M."/>
            <person name="Wu D."/>
            <person name="Thiagarajan M."/>
            <person name="Wortman J.R."/>
            <person name="Badger J.H."/>
            <person name="Ren Q."/>
            <person name="Amedeo P."/>
            <person name="Jones K.M."/>
            <person name="Tallon L.J."/>
            <person name="Delcher A.L."/>
            <person name="Salzberg S.L."/>
            <person name="Silva J.C."/>
            <person name="Haas B.J."/>
            <person name="Majoros W.H."/>
            <person name="Farzad M."/>
            <person name="Carlton J.M."/>
            <person name="Smith R.K. Jr."/>
            <person name="Garg J."/>
            <person name="Pearlman R.E."/>
            <person name="Karrer K.M."/>
            <person name="Sun L."/>
            <person name="Manning G."/>
            <person name="Elde N.C."/>
            <person name="Turkewitz A.P."/>
            <person name="Asai D.J."/>
            <person name="Wilkes D.E."/>
            <person name="Wang Y."/>
            <person name="Cai H."/>
            <person name="Collins K."/>
            <person name="Stewart B.A."/>
            <person name="Lee S.R."/>
            <person name="Wilamowska K."/>
            <person name="Weinberg Z."/>
            <person name="Ruzzo W.L."/>
            <person name="Wloga D."/>
            <person name="Gaertig J."/>
            <person name="Frankel J."/>
            <person name="Tsao C.-C."/>
            <person name="Gorovsky M.A."/>
            <person name="Keeling P.J."/>
            <person name="Waller R.F."/>
            <person name="Patron N.J."/>
            <person name="Cherry J.M."/>
            <person name="Stover N.A."/>
            <person name="Krieger C.J."/>
            <person name="del Toro C."/>
            <person name="Ryder H.F."/>
            <person name="Williamson S.C."/>
            <person name="Barbeau R.A."/>
            <person name="Hamilton E.P."/>
            <person name="Orias E."/>
        </authorList>
    </citation>
    <scope>NUCLEOTIDE SEQUENCE [LARGE SCALE GENOMIC DNA]</scope>
    <source>
        <strain evidence="4">SB210</strain>
    </source>
</reference>
<keyword evidence="2" id="KW-0472">Membrane</keyword>
<keyword evidence="2" id="KW-1133">Transmembrane helix</keyword>
<dbReference type="InParanoid" id="I7M1B8"/>
<dbReference type="SUPFAM" id="SSF81901">
    <property type="entry name" value="HCP-like"/>
    <property type="match status" value="1"/>
</dbReference>
<keyword evidence="4" id="KW-1185">Reference proteome</keyword>
<dbReference type="eggNOG" id="ENOG502R2UW">
    <property type="taxonomic scope" value="Eukaryota"/>
</dbReference>
<dbReference type="RefSeq" id="XP_001016267.2">
    <property type="nucleotide sequence ID" value="XM_001016267.2"/>
</dbReference>
<dbReference type="Proteomes" id="UP000009168">
    <property type="component" value="Unassembled WGS sequence"/>
</dbReference>
<feature type="compositionally biased region" description="Basic and acidic residues" evidence="1">
    <location>
        <begin position="610"/>
        <end position="620"/>
    </location>
</feature>
<feature type="transmembrane region" description="Helical" evidence="2">
    <location>
        <begin position="6"/>
        <end position="28"/>
    </location>
</feature>
<keyword evidence="2" id="KW-0812">Transmembrane</keyword>
<evidence type="ECO:0000313" key="4">
    <source>
        <dbReference type="Proteomes" id="UP000009168"/>
    </source>
</evidence>
<feature type="region of interest" description="Disordered" evidence="1">
    <location>
        <begin position="588"/>
        <end position="621"/>
    </location>
</feature>
<dbReference type="Gene3D" id="3.30.450.20">
    <property type="entry name" value="PAS domain"/>
    <property type="match status" value="1"/>
</dbReference>
<dbReference type="AlphaFoldDB" id="I7M1B8"/>
<protein>
    <submittedName>
        <fullName evidence="3">Tetratricopeptide repeat protein</fullName>
    </submittedName>
</protein>
<evidence type="ECO:0000256" key="1">
    <source>
        <dbReference type="SAM" id="MobiDB-lite"/>
    </source>
</evidence>
<evidence type="ECO:0000313" key="3">
    <source>
        <dbReference type="EMBL" id="EAR96022.2"/>
    </source>
</evidence>
<proteinExistence type="predicted"/>
<dbReference type="KEGG" id="tet:TTHERM_00126870"/>
<evidence type="ECO:0000256" key="2">
    <source>
        <dbReference type="SAM" id="Phobius"/>
    </source>
</evidence>